<gene>
    <name evidence="1" type="ORF">DPMN_114756</name>
</gene>
<evidence type="ECO:0000313" key="2">
    <source>
        <dbReference type="Proteomes" id="UP000828390"/>
    </source>
</evidence>
<reference evidence="1" key="1">
    <citation type="journal article" date="2019" name="bioRxiv">
        <title>The Genome of the Zebra Mussel, Dreissena polymorpha: A Resource for Invasive Species Research.</title>
        <authorList>
            <person name="McCartney M.A."/>
            <person name="Auch B."/>
            <person name="Kono T."/>
            <person name="Mallez S."/>
            <person name="Zhang Y."/>
            <person name="Obille A."/>
            <person name="Becker A."/>
            <person name="Abrahante J.E."/>
            <person name="Garbe J."/>
            <person name="Badalamenti J.P."/>
            <person name="Herman A."/>
            <person name="Mangelson H."/>
            <person name="Liachko I."/>
            <person name="Sullivan S."/>
            <person name="Sone E.D."/>
            <person name="Koren S."/>
            <person name="Silverstein K.A.T."/>
            <person name="Beckman K.B."/>
            <person name="Gohl D.M."/>
        </authorList>
    </citation>
    <scope>NUCLEOTIDE SEQUENCE</scope>
    <source>
        <strain evidence="1">Duluth1</strain>
        <tissue evidence="1">Whole animal</tissue>
    </source>
</reference>
<dbReference type="AlphaFoldDB" id="A0A9D4KK25"/>
<keyword evidence="2" id="KW-1185">Reference proteome</keyword>
<accession>A0A9D4KK25</accession>
<comment type="caution">
    <text evidence="1">The sequence shown here is derived from an EMBL/GenBank/DDBJ whole genome shotgun (WGS) entry which is preliminary data.</text>
</comment>
<proteinExistence type="predicted"/>
<reference evidence="1" key="2">
    <citation type="submission" date="2020-11" db="EMBL/GenBank/DDBJ databases">
        <authorList>
            <person name="McCartney M.A."/>
            <person name="Auch B."/>
            <person name="Kono T."/>
            <person name="Mallez S."/>
            <person name="Becker A."/>
            <person name="Gohl D.M."/>
            <person name="Silverstein K.A.T."/>
            <person name="Koren S."/>
            <person name="Bechman K.B."/>
            <person name="Herman A."/>
            <person name="Abrahante J.E."/>
            <person name="Garbe J."/>
        </authorList>
    </citation>
    <scope>NUCLEOTIDE SEQUENCE</scope>
    <source>
        <strain evidence="1">Duluth1</strain>
        <tissue evidence="1">Whole animal</tissue>
    </source>
</reference>
<sequence>MEHLHCSRATWKAEVDSRRCLANTAGLTFAGQLFRDSDCRAYSRQGRTGSKVIT</sequence>
<name>A0A9D4KK25_DREPO</name>
<organism evidence="1 2">
    <name type="scientific">Dreissena polymorpha</name>
    <name type="common">Zebra mussel</name>
    <name type="synonym">Mytilus polymorpha</name>
    <dbReference type="NCBI Taxonomy" id="45954"/>
    <lineage>
        <taxon>Eukaryota</taxon>
        <taxon>Metazoa</taxon>
        <taxon>Spiralia</taxon>
        <taxon>Lophotrochozoa</taxon>
        <taxon>Mollusca</taxon>
        <taxon>Bivalvia</taxon>
        <taxon>Autobranchia</taxon>
        <taxon>Heteroconchia</taxon>
        <taxon>Euheterodonta</taxon>
        <taxon>Imparidentia</taxon>
        <taxon>Neoheterodontei</taxon>
        <taxon>Myida</taxon>
        <taxon>Dreissenoidea</taxon>
        <taxon>Dreissenidae</taxon>
        <taxon>Dreissena</taxon>
    </lineage>
</organism>
<dbReference type="EMBL" id="JAIWYP010000004">
    <property type="protein sequence ID" value="KAH3841297.1"/>
    <property type="molecule type" value="Genomic_DNA"/>
</dbReference>
<dbReference type="Proteomes" id="UP000828390">
    <property type="component" value="Unassembled WGS sequence"/>
</dbReference>
<evidence type="ECO:0000313" key="1">
    <source>
        <dbReference type="EMBL" id="KAH3841297.1"/>
    </source>
</evidence>
<protein>
    <submittedName>
        <fullName evidence="1">Uncharacterized protein</fullName>
    </submittedName>
</protein>